<dbReference type="PANTHER" id="PTHR30558">
    <property type="entry name" value="EXBD MEMBRANE COMPONENT OF PMF-DRIVEN MACROMOLECULE IMPORT SYSTEM"/>
    <property type="match status" value="1"/>
</dbReference>
<protein>
    <submittedName>
        <fullName evidence="9">Biopolymer transporter ExbD</fullName>
    </submittedName>
</protein>
<dbReference type="InterPro" id="IPR003400">
    <property type="entry name" value="ExbD"/>
</dbReference>
<comment type="subcellular location">
    <subcellularLocation>
        <location evidence="1">Cell membrane</location>
        <topology evidence="1">Single-pass membrane protein</topology>
    </subcellularLocation>
    <subcellularLocation>
        <location evidence="7">Cell membrane</location>
        <topology evidence="7">Single-pass type II membrane protein</topology>
    </subcellularLocation>
</comment>
<reference evidence="9 10" key="1">
    <citation type="submission" date="2020-09" db="EMBL/GenBank/DDBJ databases">
        <title>Genome seq and assembly of Chryseobacterium sp.</title>
        <authorList>
            <person name="Chhetri G."/>
        </authorList>
    </citation>
    <scope>NUCLEOTIDE SEQUENCE [LARGE SCALE GENOMIC DNA]</scope>
    <source>
        <strain evidence="9 10">GCR10</strain>
    </source>
</reference>
<evidence type="ECO:0000256" key="5">
    <source>
        <dbReference type="ARBA" id="ARBA00022989"/>
    </source>
</evidence>
<gene>
    <name evidence="9" type="ORF">IC610_15180</name>
</gene>
<evidence type="ECO:0000313" key="9">
    <source>
        <dbReference type="EMBL" id="MBD8083762.1"/>
    </source>
</evidence>
<proteinExistence type="inferred from homology"/>
<keyword evidence="6 8" id="KW-0472">Membrane</keyword>
<dbReference type="Pfam" id="PF02472">
    <property type="entry name" value="ExbD"/>
    <property type="match status" value="1"/>
</dbReference>
<dbReference type="PANTHER" id="PTHR30558:SF3">
    <property type="entry name" value="BIOPOLYMER TRANSPORT PROTEIN EXBD-RELATED"/>
    <property type="match status" value="1"/>
</dbReference>
<comment type="similarity">
    <text evidence="2 7">Belongs to the ExbD/TolR family.</text>
</comment>
<keyword evidence="3" id="KW-1003">Cell membrane</keyword>
<organism evidence="9 10">
    <name type="scientific">Chryseobacterium caseinilyticum</name>
    <dbReference type="NCBI Taxonomy" id="2771428"/>
    <lineage>
        <taxon>Bacteria</taxon>
        <taxon>Pseudomonadati</taxon>
        <taxon>Bacteroidota</taxon>
        <taxon>Flavobacteriia</taxon>
        <taxon>Flavobacteriales</taxon>
        <taxon>Weeksellaceae</taxon>
        <taxon>Chryseobacterium group</taxon>
        <taxon>Chryseobacterium</taxon>
    </lineage>
</organism>
<dbReference type="EMBL" id="JACYFS010000005">
    <property type="protein sequence ID" value="MBD8083762.1"/>
    <property type="molecule type" value="Genomic_DNA"/>
</dbReference>
<evidence type="ECO:0000256" key="7">
    <source>
        <dbReference type="RuleBase" id="RU003879"/>
    </source>
</evidence>
<keyword evidence="4 7" id="KW-0812">Transmembrane</keyword>
<evidence type="ECO:0000256" key="6">
    <source>
        <dbReference type="ARBA" id="ARBA00023136"/>
    </source>
</evidence>
<dbReference type="RefSeq" id="WP_191737616.1">
    <property type="nucleotide sequence ID" value="NZ_JACYFS010000005.1"/>
</dbReference>
<evidence type="ECO:0000256" key="8">
    <source>
        <dbReference type="SAM" id="Phobius"/>
    </source>
</evidence>
<keyword evidence="7" id="KW-0653">Protein transport</keyword>
<evidence type="ECO:0000313" key="10">
    <source>
        <dbReference type="Proteomes" id="UP000637299"/>
    </source>
</evidence>
<keyword evidence="7" id="KW-0813">Transport</keyword>
<evidence type="ECO:0000256" key="2">
    <source>
        <dbReference type="ARBA" id="ARBA00005811"/>
    </source>
</evidence>
<evidence type="ECO:0000256" key="1">
    <source>
        <dbReference type="ARBA" id="ARBA00004162"/>
    </source>
</evidence>
<name>A0ABR8ZEP5_9FLAO</name>
<keyword evidence="10" id="KW-1185">Reference proteome</keyword>
<keyword evidence="5 8" id="KW-1133">Transmembrane helix</keyword>
<evidence type="ECO:0000256" key="4">
    <source>
        <dbReference type="ARBA" id="ARBA00022692"/>
    </source>
</evidence>
<evidence type="ECO:0000256" key="3">
    <source>
        <dbReference type="ARBA" id="ARBA00022475"/>
    </source>
</evidence>
<comment type="caution">
    <text evidence="9">The sequence shown here is derived from an EMBL/GenBank/DDBJ whole genome shotgun (WGS) entry which is preliminary data.</text>
</comment>
<feature type="transmembrane region" description="Helical" evidence="8">
    <location>
        <begin position="20"/>
        <end position="40"/>
    </location>
</feature>
<sequence>MAEVIQQEKHGKRRSRQASIRVDMTPMVDLGFLLITFFMFTTNFSKPNTMDVKLPAKNITGTKTEINEKNQITFILGKENRIFYHQSSAGKLNSENLKETEFTDAGITKIITEAYKNAPLQENFTVIIEPTQDANYKNFVDIFDNVSASQKLRYGISELKPWEKTVYQNISQ</sequence>
<dbReference type="Proteomes" id="UP000637299">
    <property type="component" value="Unassembled WGS sequence"/>
</dbReference>
<accession>A0ABR8ZEP5</accession>